<evidence type="ECO:0000313" key="2">
    <source>
        <dbReference type="Proteomes" id="UP000637774"/>
    </source>
</evidence>
<dbReference type="Gene3D" id="3.40.50.2000">
    <property type="entry name" value="Glycogen Phosphorylase B"/>
    <property type="match status" value="1"/>
</dbReference>
<reference evidence="2" key="1">
    <citation type="journal article" date="2019" name="Int. J. Syst. Evol. Microbiol.">
        <title>The Global Catalogue of Microorganisms (GCM) 10K type strain sequencing project: providing services to taxonomists for standard genome sequencing and annotation.</title>
        <authorList>
            <consortium name="The Broad Institute Genomics Platform"/>
            <consortium name="The Broad Institute Genome Sequencing Center for Infectious Disease"/>
            <person name="Wu L."/>
            <person name="Ma J."/>
        </authorList>
    </citation>
    <scope>NUCLEOTIDE SEQUENCE [LARGE SCALE GENOMIC DNA]</scope>
    <source>
        <strain evidence="2">CGMCC 1.14966</strain>
    </source>
</reference>
<dbReference type="EMBL" id="BMGY01000011">
    <property type="protein sequence ID" value="GGH84184.1"/>
    <property type="molecule type" value="Genomic_DNA"/>
</dbReference>
<keyword evidence="2" id="KW-1185">Reference proteome</keyword>
<protein>
    <recommendedName>
        <fullName evidence="3">Glycosyltransferase</fullName>
    </recommendedName>
</protein>
<accession>A0ABQ2A3W4</accession>
<organism evidence="1 2">
    <name type="scientific">Hymenobacter frigidus</name>
    <dbReference type="NCBI Taxonomy" id="1524095"/>
    <lineage>
        <taxon>Bacteria</taxon>
        <taxon>Pseudomonadati</taxon>
        <taxon>Bacteroidota</taxon>
        <taxon>Cytophagia</taxon>
        <taxon>Cytophagales</taxon>
        <taxon>Hymenobacteraceae</taxon>
        <taxon>Hymenobacter</taxon>
    </lineage>
</organism>
<dbReference type="Proteomes" id="UP000637774">
    <property type="component" value="Unassembled WGS sequence"/>
</dbReference>
<comment type="caution">
    <text evidence="1">The sequence shown here is derived from an EMBL/GenBank/DDBJ whole genome shotgun (WGS) entry which is preliminary data.</text>
</comment>
<dbReference type="SUPFAM" id="SSF53756">
    <property type="entry name" value="UDP-Glycosyltransferase/glycogen phosphorylase"/>
    <property type="match status" value="1"/>
</dbReference>
<gene>
    <name evidence="1" type="ORF">GCM10011495_15510</name>
</gene>
<evidence type="ECO:0000313" key="1">
    <source>
        <dbReference type="EMBL" id="GGH84184.1"/>
    </source>
</evidence>
<evidence type="ECO:0008006" key="3">
    <source>
        <dbReference type="Google" id="ProtNLM"/>
    </source>
</evidence>
<sequence length="375" mass="42221">MPPGGGSIRDIGQGQIGSQSKRALIVYVLHVIPYYVAGKLDSAPMLNEHSMYWETVEMVRQLNERGYIVDFYDVHCPEAIAWERYEVAFVQSDRLAECPATAKVKKVFYCTENYWAFQNLAEMTRLRDFHRRTGIWVRPERQTRISFSDEYADYITSFGTPFQRELYHPRPERHQLNISVAQQPEHVVKDIAAARASFVWLGSGGAILKGLDLAVEAFAGLPEATLYIAGNIEREERLWQWLKPQLARYPNLRYLGWVDVTSPAFAKVANGSIGQVYPSASEGGAGAVVQLLHFGLIPIVTQTAAACSAHLGFEIDSQEPEIIIADIQRHVRTLLALHDADLRQRSDAAREFAVQNHTRPAYAASFGALLDRMEL</sequence>
<proteinExistence type="predicted"/>
<name>A0ABQ2A3W4_9BACT</name>